<dbReference type="Gene3D" id="3.30.470.30">
    <property type="entry name" value="DNA ligase/mRNA capping enzyme"/>
    <property type="match status" value="1"/>
</dbReference>
<dbReference type="AlphaFoldDB" id="A0A2R5F9G3"/>
<keyword evidence="3" id="KW-1185">Reference proteome</keyword>
<proteinExistence type="predicted"/>
<dbReference type="SUPFAM" id="SSF56091">
    <property type="entry name" value="DNA ligase/mRNA capping enzyme, catalytic domain"/>
    <property type="match status" value="1"/>
</dbReference>
<dbReference type="Pfam" id="PF09414">
    <property type="entry name" value="RNA_ligase"/>
    <property type="match status" value="1"/>
</dbReference>
<comment type="caution">
    <text evidence="2">The sequence shown here is derived from an EMBL/GenBank/DDBJ whole genome shotgun (WGS) entry which is preliminary data.</text>
</comment>
<dbReference type="Proteomes" id="UP000245081">
    <property type="component" value="Unassembled WGS sequence"/>
</dbReference>
<reference evidence="2 3" key="1">
    <citation type="journal article" date="2018" name="Environ. Microbiol.">
        <title>Isolation and genomic characterization of Novimethylophilus kurashikiensis gen. nov. sp. nov., a new lanthanide-dependent methylotrophic species of Methylophilaceae.</title>
        <authorList>
            <person name="Lv H."/>
            <person name="Sahin N."/>
            <person name="Tani A."/>
        </authorList>
    </citation>
    <scope>NUCLEOTIDE SEQUENCE [LARGE SCALE GENOMIC DNA]</scope>
    <source>
        <strain evidence="2 3">La2-4</strain>
    </source>
</reference>
<accession>A0A2R5F9G3</accession>
<evidence type="ECO:0000313" key="2">
    <source>
        <dbReference type="EMBL" id="GBG14882.1"/>
    </source>
</evidence>
<gene>
    <name evidence="2" type="ORF">NMK_2483</name>
</gene>
<evidence type="ECO:0000259" key="1">
    <source>
        <dbReference type="Pfam" id="PF09414"/>
    </source>
</evidence>
<dbReference type="RefSeq" id="WP_109016065.1">
    <property type="nucleotide sequence ID" value="NZ_BDOQ01000010.1"/>
</dbReference>
<evidence type="ECO:0000313" key="3">
    <source>
        <dbReference type="Proteomes" id="UP000245081"/>
    </source>
</evidence>
<protein>
    <recommendedName>
        <fullName evidence="1">RNA ligase domain-containing protein</fullName>
    </recommendedName>
</protein>
<dbReference type="EMBL" id="BDOQ01000010">
    <property type="protein sequence ID" value="GBG14882.1"/>
    <property type="molecule type" value="Genomic_DNA"/>
</dbReference>
<sequence length="363" mass="40739">MRKFPAIEQLRHVVAAVNHRATYIGQDAEGNPVYDDSRCRPKLTFTGTVKLHGSNAGVEYNLKTGQLVPQSRERVLTVAEDNHGFARWTESLAGKEALVELGKAIVLCHRHEEPNLPRVLRDQDVSRYVAYGEWCGPDVNAKTAIGQLPERWVLFSVLMEYADGTEIWLDMHRFGALWSTRNLWSTGNAEGIDVITNFKTYGITIDFNKPAEILDVLEQFTLQVEDRCPVAAALGLEGMGEGIVWECRDPLYGHLKFKTKGLKHKGTRNSKLVDIAPEVLAGREAFTMAVLTESRLEQGLAELRQRVGKVTMDHVGEFLKWVGQDVIKEESDTLAASGLTRQDVMSTINRRAKDWLMPQLAQI</sequence>
<dbReference type="InterPro" id="IPR021122">
    <property type="entry name" value="RNA_ligase_dom_REL/Rnl2"/>
</dbReference>
<organism evidence="2 3">
    <name type="scientific">Novimethylophilus kurashikiensis</name>
    <dbReference type="NCBI Taxonomy" id="1825523"/>
    <lineage>
        <taxon>Bacteria</taxon>
        <taxon>Pseudomonadati</taxon>
        <taxon>Pseudomonadota</taxon>
        <taxon>Betaproteobacteria</taxon>
        <taxon>Nitrosomonadales</taxon>
        <taxon>Methylophilaceae</taxon>
        <taxon>Novimethylophilus</taxon>
    </lineage>
</organism>
<dbReference type="OrthoDB" id="9255590at2"/>
<feature type="domain" description="RNA ligase" evidence="1">
    <location>
        <begin position="45"/>
        <end position="247"/>
    </location>
</feature>
<name>A0A2R5F9G3_9PROT</name>